<evidence type="ECO:0000259" key="5">
    <source>
        <dbReference type="Pfam" id="PF24827"/>
    </source>
</evidence>
<keyword evidence="2" id="KW-0479">Metal-binding</keyword>
<evidence type="ECO:0000313" key="7">
    <source>
        <dbReference type="Proteomes" id="UP001216253"/>
    </source>
</evidence>
<dbReference type="RefSeq" id="WP_275227640.1">
    <property type="nucleotide sequence ID" value="NZ_JARESE010000019.1"/>
</dbReference>
<dbReference type="Pfam" id="PF24827">
    <property type="entry name" value="AstE_AspA_cat"/>
    <property type="match status" value="1"/>
</dbReference>
<keyword evidence="4" id="KW-0862">Zinc</keyword>
<evidence type="ECO:0000256" key="4">
    <source>
        <dbReference type="ARBA" id="ARBA00022833"/>
    </source>
</evidence>
<name>A0ABT5WND1_9SPHN</name>
<comment type="cofactor">
    <cofactor evidence="1">
        <name>Zn(2+)</name>
        <dbReference type="ChEBI" id="CHEBI:29105"/>
    </cofactor>
</comment>
<evidence type="ECO:0000256" key="3">
    <source>
        <dbReference type="ARBA" id="ARBA00022801"/>
    </source>
</evidence>
<dbReference type="EMBL" id="JARESE010000019">
    <property type="protein sequence ID" value="MDE8651542.1"/>
    <property type="molecule type" value="Genomic_DNA"/>
</dbReference>
<dbReference type="InterPro" id="IPR055438">
    <property type="entry name" value="AstE_AspA_cat"/>
</dbReference>
<dbReference type="Proteomes" id="UP001216253">
    <property type="component" value="Unassembled WGS sequence"/>
</dbReference>
<gene>
    <name evidence="6" type="ORF">PYV00_07395</name>
</gene>
<sequence length="352" mass="37575">MAVVGTLAVPELTIRDSLPDGFLDCAPRDLHRLLPEPTLIELPGRRAAPLFVSILLHGNETSSLAAIQQLLRARAGHALPRALMLLVGNVSAAREGLRRLDGQPDYNRIWPGTVAHAGTPEAAVMAQVHARVLARQPFAAIDLHNNTGLNPYYAVVCGPDPRTLHLAALFSRIAVWFRGIPGTQTASFAGAIPAITAECGQPGVAANATAAARLVDAALSLAAFPDHPLRHEDIDLYHTMAVVRVRPDVAIGAAADAAGLRFDAGLDRMNFREMPAGARFGETGHAMPVEVVDEAGRDVAGKFFSTRGGVLRLRRDAMPAMLTCDERVIRQDCLCYLMERVGGHDMPPGAIA</sequence>
<evidence type="ECO:0000313" key="6">
    <source>
        <dbReference type="EMBL" id="MDE8651542.1"/>
    </source>
</evidence>
<dbReference type="SUPFAM" id="SSF53187">
    <property type="entry name" value="Zn-dependent exopeptidases"/>
    <property type="match status" value="1"/>
</dbReference>
<reference evidence="6 7" key="1">
    <citation type="submission" date="2023-03" db="EMBL/GenBank/DDBJ databases">
        <title>NovoSphingobium album sp. nov. isolated from polycyclic aromatic hydrocarbons- and heavy-metal polluted soil.</title>
        <authorList>
            <person name="Liu Z."/>
            <person name="Wang K."/>
        </authorList>
    </citation>
    <scope>NUCLEOTIDE SEQUENCE [LARGE SCALE GENOMIC DNA]</scope>
    <source>
        <strain evidence="6 7">H3SJ31-1</strain>
    </source>
</reference>
<keyword evidence="7" id="KW-1185">Reference proteome</keyword>
<feature type="domain" description="Succinylglutamate desuccinylase/Aspartoacylase catalytic" evidence="5">
    <location>
        <begin position="56"/>
        <end position="205"/>
    </location>
</feature>
<evidence type="ECO:0000256" key="1">
    <source>
        <dbReference type="ARBA" id="ARBA00001947"/>
    </source>
</evidence>
<comment type="caution">
    <text evidence="6">The sequence shown here is derived from an EMBL/GenBank/DDBJ whole genome shotgun (WGS) entry which is preliminary data.</text>
</comment>
<dbReference type="Gene3D" id="3.40.630.10">
    <property type="entry name" value="Zn peptidases"/>
    <property type="match status" value="1"/>
</dbReference>
<organism evidence="6 7">
    <name type="scientific">Novosphingobium album</name>
    <name type="common">ex Liu et al. 2023</name>
    <dbReference type="NCBI Taxonomy" id="3031130"/>
    <lineage>
        <taxon>Bacteria</taxon>
        <taxon>Pseudomonadati</taxon>
        <taxon>Pseudomonadota</taxon>
        <taxon>Alphaproteobacteria</taxon>
        <taxon>Sphingomonadales</taxon>
        <taxon>Sphingomonadaceae</taxon>
        <taxon>Novosphingobium</taxon>
    </lineage>
</organism>
<protein>
    <submittedName>
        <fullName evidence="6">M14 family metallopeptidase</fullName>
    </submittedName>
</protein>
<evidence type="ECO:0000256" key="2">
    <source>
        <dbReference type="ARBA" id="ARBA00022723"/>
    </source>
</evidence>
<keyword evidence="3" id="KW-0378">Hydrolase</keyword>
<proteinExistence type="predicted"/>
<accession>A0ABT5WND1</accession>
<dbReference type="CDD" id="cd06256">
    <property type="entry name" value="M14_ASTE_ASPA-like"/>
    <property type="match status" value="1"/>
</dbReference>